<dbReference type="InterPro" id="IPR050364">
    <property type="entry name" value="Cytochrome_P450_fung"/>
</dbReference>
<keyword evidence="6" id="KW-0560">Oxidoreductase</keyword>
<dbReference type="PRINTS" id="PR00385">
    <property type="entry name" value="P450"/>
</dbReference>
<dbReference type="Gene3D" id="1.10.630.10">
    <property type="entry name" value="Cytochrome P450"/>
    <property type="match status" value="1"/>
</dbReference>
<keyword evidence="4 9" id="KW-0349">Heme</keyword>
<evidence type="ECO:0000256" key="3">
    <source>
        <dbReference type="ARBA" id="ARBA00010617"/>
    </source>
</evidence>
<keyword evidence="10" id="KW-0732">Signal</keyword>
<dbReference type="PANTHER" id="PTHR46300:SF7">
    <property type="entry name" value="P450, PUTATIVE (EUROFUNG)-RELATED"/>
    <property type="match status" value="1"/>
</dbReference>
<comment type="pathway">
    <text evidence="2">Secondary metabolite biosynthesis.</text>
</comment>
<evidence type="ECO:0000256" key="7">
    <source>
        <dbReference type="ARBA" id="ARBA00023004"/>
    </source>
</evidence>
<evidence type="ECO:0000256" key="8">
    <source>
        <dbReference type="ARBA" id="ARBA00023033"/>
    </source>
</evidence>
<evidence type="ECO:0000256" key="2">
    <source>
        <dbReference type="ARBA" id="ARBA00005179"/>
    </source>
</evidence>
<feature type="signal peptide" evidence="10">
    <location>
        <begin position="1"/>
        <end position="18"/>
    </location>
</feature>
<dbReference type="EMBL" id="KV425893">
    <property type="protein sequence ID" value="KZW01595.1"/>
    <property type="molecule type" value="Genomic_DNA"/>
</dbReference>
<comment type="cofactor">
    <cofactor evidence="1 9">
        <name>heme</name>
        <dbReference type="ChEBI" id="CHEBI:30413"/>
    </cofactor>
</comment>
<dbReference type="InterPro" id="IPR001128">
    <property type="entry name" value="Cyt_P450"/>
</dbReference>
<keyword evidence="12" id="KW-1185">Reference proteome</keyword>
<evidence type="ECO:0000256" key="9">
    <source>
        <dbReference type="PIRSR" id="PIRSR602401-1"/>
    </source>
</evidence>
<evidence type="ECO:0000256" key="4">
    <source>
        <dbReference type="ARBA" id="ARBA00022617"/>
    </source>
</evidence>
<dbReference type="GO" id="GO:0016705">
    <property type="term" value="F:oxidoreductase activity, acting on paired donors, with incorporation or reduction of molecular oxygen"/>
    <property type="evidence" value="ECO:0007669"/>
    <property type="project" value="InterPro"/>
</dbReference>
<dbReference type="OrthoDB" id="2789670at2759"/>
<dbReference type="InParanoid" id="A0A165P3M2"/>
<feature type="binding site" description="axial binding residue" evidence="9">
    <location>
        <position position="433"/>
    </location>
    <ligand>
        <name>heme</name>
        <dbReference type="ChEBI" id="CHEBI:30413"/>
    </ligand>
    <ligandPart>
        <name>Fe</name>
        <dbReference type="ChEBI" id="CHEBI:18248"/>
    </ligandPart>
</feature>
<name>A0A165P3M2_EXIGL</name>
<protein>
    <submittedName>
        <fullName evidence="11">Cytochrome P450</fullName>
    </submittedName>
</protein>
<keyword evidence="8" id="KW-0503">Monooxygenase</keyword>
<dbReference type="AlphaFoldDB" id="A0A165P3M2"/>
<comment type="similarity">
    <text evidence="3">Belongs to the cytochrome P450 family.</text>
</comment>
<proteinExistence type="inferred from homology"/>
<evidence type="ECO:0000256" key="5">
    <source>
        <dbReference type="ARBA" id="ARBA00022723"/>
    </source>
</evidence>
<reference evidence="11 12" key="1">
    <citation type="journal article" date="2016" name="Mol. Biol. Evol.">
        <title>Comparative Genomics of Early-Diverging Mushroom-Forming Fungi Provides Insights into the Origins of Lignocellulose Decay Capabilities.</title>
        <authorList>
            <person name="Nagy L.G."/>
            <person name="Riley R."/>
            <person name="Tritt A."/>
            <person name="Adam C."/>
            <person name="Daum C."/>
            <person name="Floudas D."/>
            <person name="Sun H."/>
            <person name="Yadav J.S."/>
            <person name="Pangilinan J."/>
            <person name="Larsson K.H."/>
            <person name="Matsuura K."/>
            <person name="Barry K."/>
            <person name="Labutti K."/>
            <person name="Kuo R."/>
            <person name="Ohm R.A."/>
            <person name="Bhattacharya S.S."/>
            <person name="Shirouzu T."/>
            <person name="Yoshinaga Y."/>
            <person name="Martin F.M."/>
            <person name="Grigoriev I.V."/>
            <person name="Hibbett D.S."/>
        </authorList>
    </citation>
    <scope>NUCLEOTIDE SEQUENCE [LARGE SCALE GENOMIC DNA]</scope>
    <source>
        <strain evidence="11 12">HHB12029</strain>
    </source>
</reference>
<dbReference type="InterPro" id="IPR036396">
    <property type="entry name" value="Cyt_P450_sf"/>
</dbReference>
<dbReference type="Pfam" id="PF00067">
    <property type="entry name" value="p450"/>
    <property type="match status" value="1"/>
</dbReference>
<dbReference type="GO" id="GO:0005506">
    <property type="term" value="F:iron ion binding"/>
    <property type="evidence" value="ECO:0007669"/>
    <property type="project" value="InterPro"/>
</dbReference>
<accession>A0A165P3M2</accession>
<sequence length="506" mass="56711">MFKLAILVAFLAAHCAVALWRARRRRRGLPYPPGPDAQLILGNVRDIPTENAPAVYAEMSKTYGPVVHLRVLNRHIVVLNTLKAADDLLNKRSAIYSSRPSTPMFDLSGWSWSPAIQPYGPYWRQHRKLFQGFFDERVSTRYHDKLTSTNAVFLRSLLESPHKFREHIHRAAGANILSLTYGIDVALENDPWIAMVDKAVECLSKAGVPGSYAVDWLPWLKHVPAWVPGAHFKRQALEWREHATNMVEAPFQWVKQQLASGKPPPPSFVTDMLSMNVDAEDIMKNTAGVTYLGGADTTVSTIAAFFLAMTINPDIQRMAQEEIDRVVGHDRLPELGDRDSLPYIEAIVRELFRFYPVVPLSIPHMVTADDEYEGMFIPAQTTIIPNIWAILRDEESYPNASCFWPERFMKDGQLNPDVRHPKTAVYGYGRRLCPGRFLADSSVWLAVATVLASFNISRAKDHMGNDIVPSGDTNTGALASPKPFPCVITPRSADSRQVILQTVEAA</sequence>
<evidence type="ECO:0000313" key="12">
    <source>
        <dbReference type="Proteomes" id="UP000077266"/>
    </source>
</evidence>
<dbReference type="GO" id="GO:0020037">
    <property type="term" value="F:heme binding"/>
    <property type="evidence" value="ECO:0007669"/>
    <property type="project" value="InterPro"/>
</dbReference>
<dbReference type="GO" id="GO:0004497">
    <property type="term" value="F:monooxygenase activity"/>
    <property type="evidence" value="ECO:0007669"/>
    <property type="project" value="UniProtKB-KW"/>
</dbReference>
<dbReference type="PRINTS" id="PR00463">
    <property type="entry name" value="EP450I"/>
</dbReference>
<keyword evidence="7 9" id="KW-0408">Iron</keyword>
<organism evidence="11 12">
    <name type="scientific">Exidia glandulosa HHB12029</name>
    <dbReference type="NCBI Taxonomy" id="1314781"/>
    <lineage>
        <taxon>Eukaryota</taxon>
        <taxon>Fungi</taxon>
        <taxon>Dikarya</taxon>
        <taxon>Basidiomycota</taxon>
        <taxon>Agaricomycotina</taxon>
        <taxon>Agaricomycetes</taxon>
        <taxon>Auriculariales</taxon>
        <taxon>Exidiaceae</taxon>
        <taxon>Exidia</taxon>
    </lineage>
</organism>
<evidence type="ECO:0000256" key="10">
    <source>
        <dbReference type="SAM" id="SignalP"/>
    </source>
</evidence>
<dbReference type="PANTHER" id="PTHR46300">
    <property type="entry name" value="P450, PUTATIVE (EUROFUNG)-RELATED-RELATED"/>
    <property type="match status" value="1"/>
</dbReference>
<evidence type="ECO:0000256" key="1">
    <source>
        <dbReference type="ARBA" id="ARBA00001971"/>
    </source>
</evidence>
<keyword evidence="5 9" id="KW-0479">Metal-binding</keyword>
<dbReference type="Proteomes" id="UP000077266">
    <property type="component" value="Unassembled WGS sequence"/>
</dbReference>
<feature type="chain" id="PRO_5007863695" evidence="10">
    <location>
        <begin position="19"/>
        <end position="506"/>
    </location>
</feature>
<dbReference type="CDD" id="cd11065">
    <property type="entry name" value="CYP64-like"/>
    <property type="match status" value="1"/>
</dbReference>
<dbReference type="SUPFAM" id="SSF48264">
    <property type="entry name" value="Cytochrome P450"/>
    <property type="match status" value="1"/>
</dbReference>
<evidence type="ECO:0000313" key="11">
    <source>
        <dbReference type="EMBL" id="KZW01595.1"/>
    </source>
</evidence>
<dbReference type="STRING" id="1314781.A0A165P3M2"/>
<dbReference type="InterPro" id="IPR002401">
    <property type="entry name" value="Cyt_P450_E_grp-I"/>
</dbReference>
<gene>
    <name evidence="11" type="ORF">EXIGLDRAFT_760798</name>
</gene>
<evidence type="ECO:0000256" key="6">
    <source>
        <dbReference type="ARBA" id="ARBA00023002"/>
    </source>
</evidence>